<dbReference type="AlphaFoldDB" id="A0A831U1Z9"/>
<dbReference type="PROSITE" id="PS51257">
    <property type="entry name" value="PROKAR_LIPOPROTEIN"/>
    <property type="match status" value="1"/>
</dbReference>
<evidence type="ECO:0000256" key="2">
    <source>
        <dbReference type="ARBA" id="ARBA00022723"/>
    </source>
</evidence>
<protein>
    <submittedName>
        <fullName evidence="8">Peptidase M48</fullName>
    </submittedName>
</protein>
<dbReference type="CDD" id="cd07333">
    <property type="entry name" value="M48C_bepA_like"/>
    <property type="match status" value="1"/>
</dbReference>
<keyword evidence="2" id="KW-0479">Metal-binding</keyword>
<dbReference type="PANTHER" id="PTHR22726">
    <property type="entry name" value="METALLOENDOPEPTIDASE OMA1"/>
    <property type="match status" value="1"/>
</dbReference>
<dbReference type="Gene3D" id="3.30.2010.10">
    <property type="entry name" value="Metalloproteases ('zincins'), catalytic domain"/>
    <property type="match status" value="1"/>
</dbReference>
<dbReference type="GO" id="GO:0046872">
    <property type="term" value="F:metal ion binding"/>
    <property type="evidence" value="ECO:0007669"/>
    <property type="project" value="UniProtKB-KW"/>
</dbReference>
<dbReference type="GO" id="GO:0051603">
    <property type="term" value="P:proteolysis involved in protein catabolic process"/>
    <property type="evidence" value="ECO:0007669"/>
    <property type="project" value="TreeGrafter"/>
</dbReference>
<keyword evidence="5 6" id="KW-0482">Metalloprotease</keyword>
<evidence type="ECO:0000256" key="5">
    <source>
        <dbReference type="ARBA" id="ARBA00023049"/>
    </source>
</evidence>
<evidence type="ECO:0000256" key="1">
    <source>
        <dbReference type="ARBA" id="ARBA00022670"/>
    </source>
</evidence>
<evidence type="ECO:0000256" key="6">
    <source>
        <dbReference type="RuleBase" id="RU003983"/>
    </source>
</evidence>
<comment type="cofactor">
    <cofactor evidence="6">
        <name>Zn(2+)</name>
        <dbReference type="ChEBI" id="CHEBI:29105"/>
    </cofactor>
    <text evidence="6">Binds 1 zinc ion per subunit.</text>
</comment>
<evidence type="ECO:0000256" key="4">
    <source>
        <dbReference type="ARBA" id="ARBA00022833"/>
    </source>
</evidence>
<keyword evidence="3 6" id="KW-0378">Hydrolase</keyword>
<dbReference type="GO" id="GO:0004222">
    <property type="term" value="F:metalloendopeptidase activity"/>
    <property type="evidence" value="ECO:0007669"/>
    <property type="project" value="InterPro"/>
</dbReference>
<dbReference type="EMBL" id="DSOV01000043">
    <property type="protein sequence ID" value="HEN42698.1"/>
    <property type="molecule type" value="Genomic_DNA"/>
</dbReference>
<gene>
    <name evidence="8" type="ORF">ENQ87_10035</name>
</gene>
<feature type="domain" description="Peptidase M48" evidence="7">
    <location>
        <begin position="61"/>
        <end position="240"/>
    </location>
</feature>
<keyword evidence="1 6" id="KW-0645">Protease</keyword>
<comment type="caution">
    <text evidence="8">The sequence shown here is derived from an EMBL/GenBank/DDBJ whole genome shotgun (WGS) entry which is preliminary data.</text>
</comment>
<dbReference type="InterPro" id="IPR001915">
    <property type="entry name" value="Peptidase_M48"/>
</dbReference>
<reference evidence="8" key="1">
    <citation type="journal article" date="2020" name="mSystems">
        <title>Genome- and Community-Level Interaction Insights into Carbon Utilization and Element Cycling Functions of Hydrothermarchaeota in Hydrothermal Sediment.</title>
        <authorList>
            <person name="Zhou Z."/>
            <person name="Liu Y."/>
            <person name="Xu W."/>
            <person name="Pan J."/>
            <person name="Luo Z.H."/>
            <person name="Li M."/>
        </authorList>
    </citation>
    <scope>NUCLEOTIDE SEQUENCE [LARGE SCALE GENOMIC DNA]</scope>
    <source>
        <strain evidence="8">SpSt-349</strain>
    </source>
</reference>
<dbReference type="InterPro" id="IPR051156">
    <property type="entry name" value="Mito/Outer_Membr_Metalloprot"/>
</dbReference>
<sequence>MRFVRLLLLPLVVIGLLAGCAVNMADIHGFNIISIEQEKELGTKFAAEIEKQYPVYNDPEAQKYIDRLGRKLLTGAREVSFDYVFKVVKDDSVNAFAIPGGRLYVHTGLLKAAQSETEVAAVMAHEISHAVARHGTRQMTQQYGYSLVLSLVLGQNPGVLTQLAGELFGKAGMMSYSREYENQADFLGVETMSKAGYNPQGMVSFFQKLDAMGKQESSSLAKFFSSHPLTSERIQRVQAEIAKLPPRSYPLVDNAELQKIKARIK</sequence>
<dbReference type="PANTHER" id="PTHR22726:SF1">
    <property type="entry name" value="METALLOENDOPEPTIDASE OMA1, MITOCHONDRIAL"/>
    <property type="match status" value="1"/>
</dbReference>
<proteinExistence type="inferred from homology"/>
<organism evidence="8">
    <name type="scientific">Geobacter metallireducens</name>
    <dbReference type="NCBI Taxonomy" id="28232"/>
    <lineage>
        <taxon>Bacteria</taxon>
        <taxon>Pseudomonadati</taxon>
        <taxon>Thermodesulfobacteriota</taxon>
        <taxon>Desulfuromonadia</taxon>
        <taxon>Geobacterales</taxon>
        <taxon>Geobacteraceae</taxon>
        <taxon>Geobacter</taxon>
    </lineage>
</organism>
<evidence type="ECO:0000313" key="8">
    <source>
        <dbReference type="EMBL" id="HEN42698.1"/>
    </source>
</evidence>
<evidence type="ECO:0000256" key="3">
    <source>
        <dbReference type="ARBA" id="ARBA00022801"/>
    </source>
</evidence>
<name>A0A831U1Z9_GEOME</name>
<keyword evidence="4 6" id="KW-0862">Zinc</keyword>
<comment type="similarity">
    <text evidence="6">Belongs to the peptidase M48 family.</text>
</comment>
<accession>A0A831U1Z9</accession>
<evidence type="ECO:0000259" key="7">
    <source>
        <dbReference type="Pfam" id="PF01435"/>
    </source>
</evidence>
<dbReference type="Pfam" id="PF01435">
    <property type="entry name" value="Peptidase_M48"/>
    <property type="match status" value="1"/>
</dbReference>
<dbReference type="GO" id="GO:0016020">
    <property type="term" value="C:membrane"/>
    <property type="evidence" value="ECO:0007669"/>
    <property type="project" value="TreeGrafter"/>
</dbReference>